<dbReference type="AlphaFoldDB" id="A0A1F8GC97"/>
<feature type="signal peptide" evidence="1">
    <location>
        <begin position="1"/>
        <end position="18"/>
    </location>
</feature>
<evidence type="ECO:0000313" key="2">
    <source>
        <dbReference type="EMBL" id="OGN23005.1"/>
    </source>
</evidence>
<evidence type="ECO:0000256" key="1">
    <source>
        <dbReference type="SAM" id="SignalP"/>
    </source>
</evidence>
<protein>
    <submittedName>
        <fullName evidence="2">Uncharacterized protein</fullName>
    </submittedName>
</protein>
<comment type="caution">
    <text evidence="2">The sequence shown here is derived from an EMBL/GenBank/DDBJ whole genome shotgun (WGS) entry which is preliminary data.</text>
</comment>
<dbReference type="EMBL" id="MGKI01000006">
    <property type="protein sequence ID" value="OGN23005.1"/>
    <property type="molecule type" value="Genomic_DNA"/>
</dbReference>
<feature type="chain" id="PRO_5009535579" evidence="1">
    <location>
        <begin position="19"/>
        <end position="211"/>
    </location>
</feature>
<evidence type="ECO:0000313" key="3">
    <source>
        <dbReference type="Proteomes" id="UP000178227"/>
    </source>
</evidence>
<sequence length="211" mass="24265">MKTALLALIFFCFCPYLARGEPARADTPSVPDISGWIVVSVSRIEIRLSDDAVAYLGLDVKYQNPANLREFVRVISRHLPLVLSKKYPKNQRLFREVAAASSAQKEERDRLNELSAKTDPFLYVQWRIQKDARTEKDAQGRDVSIWFRPFDGNWLPVIKNEKVKIEFLSENVGNGKTHNILVGRKYQVGGSYHILKLDRFDLVRLASEEDR</sequence>
<keyword evidence="1" id="KW-0732">Signal</keyword>
<dbReference type="STRING" id="1802694.A2918_02640"/>
<organism evidence="2 3">
    <name type="scientific">Candidatus Yanofskybacteria bacterium RIFCSPLOWO2_01_FULL_42_49</name>
    <dbReference type="NCBI Taxonomy" id="1802694"/>
    <lineage>
        <taxon>Bacteria</taxon>
        <taxon>Candidatus Yanofskyibacteriota</taxon>
    </lineage>
</organism>
<name>A0A1F8GC97_9BACT</name>
<accession>A0A1F8GC97</accession>
<gene>
    <name evidence="2" type="ORF">A2918_02640</name>
</gene>
<proteinExistence type="predicted"/>
<reference evidence="2 3" key="1">
    <citation type="journal article" date="2016" name="Nat. Commun.">
        <title>Thousands of microbial genomes shed light on interconnected biogeochemical processes in an aquifer system.</title>
        <authorList>
            <person name="Anantharaman K."/>
            <person name="Brown C.T."/>
            <person name="Hug L.A."/>
            <person name="Sharon I."/>
            <person name="Castelle C.J."/>
            <person name="Probst A.J."/>
            <person name="Thomas B.C."/>
            <person name="Singh A."/>
            <person name="Wilkins M.J."/>
            <person name="Karaoz U."/>
            <person name="Brodie E.L."/>
            <person name="Williams K.H."/>
            <person name="Hubbard S.S."/>
            <person name="Banfield J.F."/>
        </authorList>
    </citation>
    <scope>NUCLEOTIDE SEQUENCE [LARGE SCALE GENOMIC DNA]</scope>
</reference>
<dbReference type="Proteomes" id="UP000178227">
    <property type="component" value="Unassembled WGS sequence"/>
</dbReference>